<accession>A0ABQ6EJF1</accession>
<evidence type="ECO:0008006" key="4">
    <source>
        <dbReference type="Google" id="ProtNLM"/>
    </source>
</evidence>
<evidence type="ECO:0000256" key="1">
    <source>
        <dbReference type="SAM" id="Phobius"/>
    </source>
</evidence>
<evidence type="ECO:0000313" key="2">
    <source>
        <dbReference type="EMBL" id="GLT13180.1"/>
    </source>
</evidence>
<reference evidence="3" key="1">
    <citation type="journal article" date="2019" name="Int. J. Syst. Evol. Microbiol.">
        <title>The Global Catalogue of Microorganisms (GCM) 10K type strain sequencing project: providing services to taxonomists for standard genome sequencing and annotation.</title>
        <authorList>
            <consortium name="The Broad Institute Genomics Platform"/>
            <consortium name="The Broad Institute Genome Sequencing Center for Infectious Disease"/>
            <person name="Wu L."/>
            <person name="Ma J."/>
        </authorList>
    </citation>
    <scope>NUCLEOTIDE SEQUENCE [LARGE SCALE GENOMIC DNA]</scope>
    <source>
        <strain evidence="3">NBRC 111146</strain>
    </source>
</reference>
<feature type="transmembrane region" description="Helical" evidence="1">
    <location>
        <begin position="70"/>
        <end position="86"/>
    </location>
</feature>
<keyword evidence="1" id="KW-1133">Transmembrane helix</keyword>
<comment type="caution">
    <text evidence="2">The sequence shown here is derived from an EMBL/GenBank/DDBJ whole genome shotgun (WGS) entry which is preliminary data.</text>
</comment>
<organism evidence="2 3">
    <name type="scientific">Vibrio algivorus</name>
    <dbReference type="NCBI Taxonomy" id="1667024"/>
    <lineage>
        <taxon>Bacteria</taxon>
        <taxon>Pseudomonadati</taxon>
        <taxon>Pseudomonadota</taxon>
        <taxon>Gammaproteobacteria</taxon>
        <taxon>Vibrionales</taxon>
        <taxon>Vibrionaceae</taxon>
        <taxon>Vibrio</taxon>
    </lineage>
</organism>
<gene>
    <name evidence="2" type="ORF">GCM10007931_01540</name>
</gene>
<feature type="transmembrane region" description="Helical" evidence="1">
    <location>
        <begin position="92"/>
        <end position="108"/>
    </location>
</feature>
<sequence length="289" mass="33000">MIVTLLMPSFSDALYFIVDTDPKNLVHIESGRRSSGLFYFGGSILSIFNSLLVIILMMMYREGDSNIRKILNLSAIGILALCIFISGRLGVFFMLSVLMISLFLPYKFSYINKKLLILSSALFLLFLIVVISTYGDNISVLINWAFEFFQDTDKLINFFSDSNYSRMFIFPKDILFGDGVYGRHSNIASVDSDLGFIQIIYYSGLSGLILFFLALVLLYLSVVMSGSKRIYKFMFYICLLAFIIGNLKDIYLFTSQGVTQLLMLLYCVAIKSDHKLMVNYEKNRDQCKF</sequence>
<feature type="transmembrane region" description="Helical" evidence="1">
    <location>
        <begin position="199"/>
        <end position="223"/>
    </location>
</feature>
<proteinExistence type="predicted"/>
<dbReference type="RefSeq" id="WP_145981757.1">
    <property type="nucleotide sequence ID" value="NZ_BSPV01000001.1"/>
</dbReference>
<dbReference type="EMBL" id="BSPV01000001">
    <property type="protein sequence ID" value="GLT13180.1"/>
    <property type="molecule type" value="Genomic_DNA"/>
</dbReference>
<name>A0ABQ6EJF1_9VIBR</name>
<keyword evidence="1" id="KW-0812">Transmembrane</keyword>
<feature type="transmembrane region" description="Helical" evidence="1">
    <location>
        <begin position="115"/>
        <end position="134"/>
    </location>
</feature>
<feature type="transmembrane region" description="Helical" evidence="1">
    <location>
        <begin position="230"/>
        <end position="247"/>
    </location>
</feature>
<keyword evidence="3" id="KW-1185">Reference proteome</keyword>
<dbReference type="Proteomes" id="UP001157156">
    <property type="component" value="Unassembled WGS sequence"/>
</dbReference>
<keyword evidence="1" id="KW-0472">Membrane</keyword>
<evidence type="ECO:0000313" key="3">
    <source>
        <dbReference type="Proteomes" id="UP001157156"/>
    </source>
</evidence>
<feature type="transmembrane region" description="Helical" evidence="1">
    <location>
        <begin position="37"/>
        <end position="58"/>
    </location>
</feature>
<protein>
    <recommendedName>
        <fullName evidence="4">O-antigen ligase family protein</fullName>
    </recommendedName>
</protein>